<organism evidence="1 2">
    <name type="scientific">Rozella allomycis (strain CSF55)</name>
    <dbReference type="NCBI Taxonomy" id="988480"/>
    <lineage>
        <taxon>Eukaryota</taxon>
        <taxon>Fungi</taxon>
        <taxon>Fungi incertae sedis</taxon>
        <taxon>Cryptomycota</taxon>
        <taxon>Cryptomycota incertae sedis</taxon>
        <taxon>Rozella</taxon>
    </lineage>
</organism>
<dbReference type="Proteomes" id="UP000281549">
    <property type="component" value="Unassembled WGS sequence"/>
</dbReference>
<name>A0A4P9YCX7_ROZAC</name>
<gene>
    <name evidence="1" type="ORF">ROZALSC1DRAFT_24499</name>
</gene>
<dbReference type="EMBL" id="ML006003">
    <property type="protein sequence ID" value="RKP17146.1"/>
    <property type="molecule type" value="Genomic_DNA"/>
</dbReference>
<sequence length="246" mass="28613">MSRWIKLSSRHFGFDFGFALFDGLTTFCGIGQTNNWTDKSGLFSCEKLFGPAEQRTLTQALTGRFVSQKGLGYHFVYVLRQFMFCEHCFDHWQRTPHEGMQARITVGATSQAYSNLCDRMERPGASSIYIKIYSEHDFAPFLHKFMPSVTKKAVNKRVKLRRLFQKVTIALKSIGRSYNHDAKEQQTKCSEEYGGKNSKVIAQSIEKFLLAQKDTKSERILEQIYCTANYINERRTRRKKYCTWSK</sequence>
<proteinExistence type="predicted"/>
<accession>A0A4P9YCX7</accession>
<protein>
    <submittedName>
        <fullName evidence="1">Uncharacterized protein</fullName>
    </submittedName>
</protein>
<reference evidence="2" key="1">
    <citation type="journal article" date="2018" name="Nat. Microbiol.">
        <title>Leveraging single-cell genomics to expand the fungal tree of life.</title>
        <authorList>
            <person name="Ahrendt S.R."/>
            <person name="Quandt C.A."/>
            <person name="Ciobanu D."/>
            <person name="Clum A."/>
            <person name="Salamov A."/>
            <person name="Andreopoulos B."/>
            <person name="Cheng J.F."/>
            <person name="Woyke T."/>
            <person name="Pelin A."/>
            <person name="Henrissat B."/>
            <person name="Reynolds N.K."/>
            <person name="Benny G.L."/>
            <person name="Smith M.E."/>
            <person name="James T.Y."/>
            <person name="Grigoriev I.V."/>
        </authorList>
    </citation>
    <scope>NUCLEOTIDE SEQUENCE [LARGE SCALE GENOMIC DNA]</scope>
    <source>
        <strain evidence="2">CSF55</strain>
    </source>
</reference>
<evidence type="ECO:0000313" key="2">
    <source>
        <dbReference type="Proteomes" id="UP000281549"/>
    </source>
</evidence>
<dbReference type="AlphaFoldDB" id="A0A4P9YCX7"/>
<evidence type="ECO:0000313" key="1">
    <source>
        <dbReference type="EMBL" id="RKP17146.1"/>
    </source>
</evidence>